<proteinExistence type="predicted"/>
<comment type="caution">
    <text evidence="2">The sequence shown here is derived from an EMBL/GenBank/DDBJ whole genome shotgun (WGS) entry which is preliminary data.</text>
</comment>
<evidence type="ECO:0000256" key="1">
    <source>
        <dbReference type="SAM" id="SignalP"/>
    </source>
</evidence>
<dbReference type="EMBL" id="JAPDNS010000001">
    <property type="protein sequence ID" value="MCW3482682.1"/>
    <property type="molecule type" value="Genomic_DNA"/>
</dbReference>
<dbReference type="SUPFAM" id="SSF50969">
    <property type="entry name" value="YVTN repeat-like/Quinoprotein amine dehydrogenase"/>
    <property type="match status" value="1"/>
</dbReference>
<feature type="chain" id="PRO_5045131732" description="PE-PGRS family protein" evidence="1">
    <location>
        <begin position="23"/>
        <end position="281"/>
    </location>
</feature>
<dbReference type="Proteomes" id="UP001207742">
    <property type="component" value="Unassembled WGS sequence"/>
</dbReference>
<evidence type="ECO:0000313" key="3">
    <source>
        <dbReference type="Proteomes" id="UP001207742"/>
    </source>
</evidence>
<evidence type="ECO:0000313" key="2">
    <source>
        <dbReference type="EMBL" id="MCW3482682.1"/>
    </source>
</evidence>
<dbReference type="RefSeq" id="WP_264727294.1">
    <property type="nucleotide sequence ID" value="NZ_JAPDNR010000001.1"/>
</dbReference>
<organism evidence="2 3">
    <name type="scientific">Chitinophaga nivalis</name>
    <dbReference type="NCBI Taxonomy" id="2991709"/>
    <lineage>
        <taxon>Bacteria</taxon>
        <taxon>Pseudomonadati</taxon>
        <taxon>Bacteroidota</taxon>
        <taxon>Chitinophagia</taxon>
        <taxon>Chitinophagales</taxon>
        <taxon>Chitinophagaceae</taxon>
        <taxon>Chitinophaga</taxon>
    </lineage>
</organism>
<name>A0ABT3IFE1_9BACT</name>
<keyword evidence="1" id="KW-0732">Signal</keyword>
<reference evidence="2 3" key="1">
    <citation type="submission" date="2022-10" db="EMBL/GenBank/DDBJ databases">
        <title>Chitinophaga nivalis PC15 sp. nov., isolated from Pyeongchang county, South Korea.</title>
        <authorList>
            <person name="Trinh H.N."/>
        </authorList>
    </citation>
    <scope>NUCLEOTIDE SEQUENCE [LARGE SCALE GENOMIC DNA]</scope>
    <source>
        <strain evidence="2 3">PC14</strain>
    </source>
</reference>
<feature type="signal peptide" evidence="1">
    <location>
        <begin position="1"/>
        <end position="22"/>
    </location>
</feature>
<gene>
    <name evidence="2" type="ORF">OL497_02185</name>
</gene>
<evidence type="ECO:0008006" key="4">
    <source>
        <dbReference type="Google" id="ProtNLM"/>
    </source>
</evidence>
<sequence length="281" mass="31290">MRVLIILLYCLCSMTGLSVAQAPVLLGNIDSHKITEASGIAASATLPGCFWTHNDSGNKPEVYLLNGKGQLICTVSLDGAGNRDWEDIATGPGPVKDKQYVYVGDIGDNKGVRKHVRIYRFPEPAGKLATTMTVTPDVLTLYYPDSPRDAESLMIDPLSKQLYIVSKREQAVHLYKTNQLLFNNKDKVVLEKLIKLPYTWVTSGDISKDGHHIVIKTLTTVYYWHRNTGESVEQAMAKPATELPYVIEKQGEAITITPDNKGYVTTSEGKQAPIYLYHWKF</sequence>
<keyword evidence="3" id="KW-1185">Reference proteome</keyword>
<accession>A0ABT3IFE1</accession>
<protein>
    <recommendedName>
        <fullName evidence="4">PE-PGRS family protein</fullName>
    </recommendedName>
</protein>
<dbReference type="InterPro" id="IPR011044">
    <property type="entry name" value="Quino_amine_DH_bsu"/>
</dbReference>